<dbReference type="PANTHER" id="PTHR47074:SF73">
    <property type="entry name" value="OS04G0448401 PROTEIN"/>
    <property type="match status" value="1"/>
</dbReference>
<reference evidence="2" key="1">
    <citation type="submission" date="2023-07" db="EMBL/GenBank/DDBJ databases">
        <title>A chromosome-level genome assembly of Lolium multiflorum.</title>
        <authorList>
            <person name="Chen Y."/>
            <person name="Copetti D."/>
            <person name="Kolliker R."/>
            <person name="Studer B."/>
        </authorList>
    </citation>
    <scope>NUCLEOTIDE SEQUENCE</scope>
    <source>
        <strain evidence="2">02402/16</strain>
        <tissue evidence="2">Leaf</tissue>
    </source>
</reference>
<feature type="region of interest" description="Disordered" evidence="1">
    <location>
        <begin position="194"/>
        <end position="224"/>
    </location>
</feature>
<proteinExistence type="predicted"/>
<evidence type="ECO:0008006" key="4">
    <source>
        <dbReference type="Google" id="ProtNLM"/>
    </source>
</evidence>
<dbReference type="InterPro" id="IPR052929">
    <property type="entry name" value="RNase_H-like_EbsB-rel"/>
</dbReference>
<evidence type="ECO:0000313" key="3">
    <source>
        <dbReference type="Proteomes" id="UP001231189"/>
    </source>
</evidence>
<sequence>MAAAGGKGEGGGSTKQSQDEQEELMQNLKLKGEDIEGGGVEGRDQVDGSDAVVLFKTFQCDVHEEGTAFRLGSGPGADTPWKRAKLHGDAPRYPAEEGEEVVRAGIQEEAEELVVAGLGQAAEVEMVAGVEGLSSLRYKKRSSGDARLTEVSLAKDLTASLQENDPMMLEWKKPGVIEPMKELGLQKTRFEENGEAYPAPSGVPPPPPSAREQKRSKKQYTPMKMKRSWGKRPGFYQHLYTSEGTSGMEEVLGSMSRKKKQSVQQKSAKATETAARWVPPPSGSYKINVDVAVAKTANMGAVGAVCRSDQGLYLGAAAMVFEGITQPAILEALACREGLALLAE</sequence>
<comment type="caution">
    <text evidence="2">The sequence shown here is derived from an EMBL/GenBank/DDBJ whole genome shotgun (WGS) entry which is preliminary data.</text>
</comment>
<name>A0AAD8QV53_LOLMU</name>
<feature type="region of interest" description="Disordered" evidence="1">
    <location>
        <begin position="1"/>
        <end position="46"/>
    </location>
</feature>
<organism evidence="2 3">
    <name type="scientific">Lolium multiflorum</name>
    <name type="common">Italian ryegrass</name>
    <name type="synonym">Lolium perenne subsp. multiflorum</name>
    <dbReference type="NCBI Taxonomy" id="4521"/>
    <lineage>
        <taxon>Eukaryota</taxon>
        <taxon>Viridiplantae</taxon>
        <taxon>Streptophyta</taxon>
        <taxon>Embryophyta</taxon>
        <taxon>Tracheophyta</taxon>
        <taxon>Spermatophyta</taxon>
        <taxon>Magnoliopsida</taxon>
        <taxon>Liliopsida</taxon>
        <taxon>Poales</taxon>
        <taxon>Poaceae</taxon>
        <taxon>BOP clade</taxon>
        <taxon>Pooideae</taxon>
        <taxon>Poodae</taxon>
        <taxon>Poeae</taxon>
        <taxon>Poeae Chloroplast Group 2 (Poeae type)</taxon>
        <taxon>Loliodinae</taxon>
        <taxon>Loliinae</taxon>
        <taxon>Lolium</taxon>
    </lineage>
</organism>
<gene>
    <name evidence="2" type="ORF">QYE76_031487</name>
</gene>
<evidence type="ECO:0000313" key="2">
    <source>
        <dbReference type="EMBL" id="KAK1607814.1"/>
    </source>
</evidence>
<accession>A0AAD8QV53</accession>
<dbReference type="PANTHER" id="PTHR47074">
    <property type="entry name" value="BNAC02G40300D PROTEIN"/>
    <property type="match status" value="1"/>
</dbReference>
<feature type="compositionally biased region" description="Basic residues" evidence="1">
    <location>
        <begin position="214"/>
        <end position="224"/>
    </location>
</feature>
<keyword evidence="3" id="KW-1185">Reference proteome</keyword>
<evidence type="ECO:0000256" key="1">
    <source>
        <dbReference type="SAM" id="MobiDB-lite"/>
    </source>
</evidence>
<dbReference type="EMBL" id="JAUUTY010000007">
    <property type="protein sequence ID" value="KAK1607814.1"/>
    <property type="molecule type" value="Genomic_DNA"/>
</dbReference>
<dbReference type="AlphaFoldDB" id="A0AAD8QV53"/>
<dbReference type="Proteomes" id="UP001231189">
    <property type="component" value="Unassembled WGS sequence"/>
</dbReference>
<protein>
    <recommendedName>
        <fullName evidence="4">RNase H type-1 domain-containing protein</fullName>
    </recommendedName>
</protein>
<feature type="compositionally biased region" description="Gly residues" evidence="1">
    <location>
        <begin position="1"/>
        <end position="13"/>
    </location>
</feature>